<organism evidence="2 3">
    <name type="scientific">Natrinema hispanicum</name>
    <dbReference type="NCBI Taxonomy" id="392421"/>
    <lineage>
        <taxon>Archaea</taxon>
        <taxon>Methanobacteriati</taxon>
        <taxon>Methanobacteriota</taxon>
        <taxon>Stenosarchaea group</taxon>
        <taxon>Halobacteria</taxon>
        <taxon>Halobacteriales</taxon>
        <taxon>Natrialbaceae</taxon>
        <taxon>Natrinema</taxon>
    </lineage>
</organism>
<protein>
    <submittedName>
        <fullName evidence="2">Uncharacterized protein</fullName>
    </submittedName>
</protein>
<reference evidence="2" key="1">
    <citation type="submission" date="2016-10" db="EMBL/GenBank/DDBJ databases">
        <authorList>
            <person name="de Groot N.N."/>
        </authorList>
    </citation>
    <scope>NUCLEOTIDE SEQUENCE [LARGE SCALE GENOMIC DNA]</scope>
    <source>
        <strain evidence="2">CDM_6</strain>
    </source>
</reference>
<accession>A0A1I0JCX3</accession>
<dbReference type="STRING" id="392421.SAMN04488694_1377"/>
<evidence type="ECO:0000313" key="4">
    <source>
        <dbReference type="Proteomes" id="UP000324021"/>
    </source>
</evidence>
<name>A0A1I0JCX3_9EURY</name>
<reference evidence="3 4" key="2">
    <citation type="submission" date="2016-10" db="EMBL/GenBank/DDBJ databases">
        <authorList>
            <person name="Varghese N."/>
            <person name="Submissions S."/>
        </authorList>
    </citation>
    <scope>NUCLEOTIDE SEQUENCE [LARGE SCALE GENOMIC DNA]</scope>
    <source>
        <strain evidence="1 4">CDM_1</strain>
        <strain evidence="3">CDM_6</strain>
    </source>
</reference>
<dbReference type="EMBL" id="FOIC01000037">
    <property type="protein sequence ID" value="SEU07253.1"/>
    <property type="molecule type" value="Genomic_DNA"/>
</dbReference>
<keyword evidence="3" id="KW-1185">Reference proteome</keyword>
<dbReference type="Proteomes" id="UP000199320">
    <property type="component" value="Unassembled WGS sequence"/>
</dbReference>
<sequence>MRVVLKNLVCRHTTQRYILYTAVSWPFADVTDLFDSINLNVDSQFL</sequence>
<dbReference type="EMBL" id="FMZP01000042">
    <property type="protein sequence ID" value="SDD71918.1"/>
    <property type="molecule type" value="Genomic_DNA"/>
</dbReference>
<evidence type="ECO:0000313" key="1">
    <source>
        <dbReference type="EMBL" id="SDD71918.1"/>
    </source>
</evidence>
<gene>
    <name evidence="2" type="ORF">SAMN04488694_1377</name>
    <name evidence="1" type="ORF">SAMN05192552_104223</name>
</gene>
<evidence type="ECO:0000313" key="3">
    <source>
        <dbReference type="Proteomes" id="UP000199320"/>
    </source>
</evidence>
<proteinExistence type="predicted"/>
<dbReference type="AlphaFoldDB" id="A0A1I0JCX3"/>
<evidence type="ECO:0000313" key="2">
    <source>
        <dbReference type="EMBL" id="SEU07253.1"/>
    </source>
</evidence>
<dbReference type="Proteomes" id="UP000324021">
    <property type="component" value="Unassembled WGS sequence"/>
</dbReference>